<evidence type="ECO:0000256" key="9">
    <source>
        <dbReference type="RuleBase" id="RU363111"/>
    </source>
</evidence>
<dbReference type="AlphaFoldDB" id="A0A5S6R1S5"/>
<dbReference type="Pfam" id="PF04178">
    <property type="entry name" value="Got1"/>
    <property type="match status" value="1"/>
</dbReference>
<keyword evidence="3 9" id="KW-0813">Transport</keyword>
<evidence type="ECO:0000256" key="7">
    <source>
        <dbReference type="ARBA" id="ARBA00023136"/>
    </source>
</evidence>
<feature type="transmembrane region" description="Helical" evidence="9">
    <location>
        <begin position="37"/>
        <end position="59"/>
    </location>
</feature>
<evidence type="ECO:0000256" key="1">
    <source>
        <dbReference type="ARBA" id="ARBA00003566"/>
    </source>
</evidence>
<reference evidence="10" key="1">
    <citation type="submission" date="2014-03" db="EMBL/GenBank/DDBJ databases">
        <title>The whipworm genome and dual-species transcriptomics of an intimate host-pathogen interaction.</title>
        <authorList>
            <person name="Foth B.J."/>
            <person name="Tsai I.J."/>
            <person name="Reid A.J."/>
            <person name="Bancroft A.J."/>
            <person name="Nichol S."/>
            <person name="Tracey A."/>
            <person name="Holroyd N."/>
            <person name="Cotton J.A."/>
            <person name="Stanley E.J."/>
            <person name="Zarowiecki M."/>
            <person name="Liu J.Z."/>
            <person name="Huckvale T."/>
            <person name="Cooper P.J."/>
            <person name="Grencis R.K."/>
            <person name="Berriman M."/>
        </authorList>
    </citation>
    <scope>NUCLEOTIDE SEQUENCE [LARGE SCALE GENOMIC DNA]</scope>
    <source>
        <strain evidence="10">Edinburgh</strain>
    </source>
</reference>
<protein>
    <recommendedName>
        <fullName evidence="9">Vesicle transport protein</fullName>
    </recommendedName>
</protein>
<dbReference type="WBParaSite" id="TMUE_3000013107.1">
    <property type="protein sequence ID" value="TMUE_3000013107.1"/>
    <property type="gene ID" value="WBGene00285147"/>
</dbReference>
<comment type="function">
    <text evidence="1 9">May be involved in fusion of retrograde transport vesicles derived from an endocytic compartment with the Golgi complex.</text>
</comment>
<dbReference type="PANTHER" id="PTHR23137:SF6">
    <property type="entry name" value="VESICLE TRANSPORT PROTEIN"/>
    <property type="match status" value="1"/>
</dbReference>
<keyword evidence="10" id="KW-1185">Reference proteome</keyword>
<comment type="subcellular location">
    <subcellularLocation>
        <location evidence="2 9">Membrane</location>
        <topology evidence="2 9">Multi-pass membrane protein</topology>
    </subcellularLocation>
</comment>
<dbReference type="GO" id="GO:0015031">
    <property type="term" value="P:protein transport"/>
    <property type="evidence" value="ECO:0007669"/>
    <property type="project" value="UniProtKB-KW"/>
</dbReference>
<evidence type="ECO:0000313" key="11">
    <source>
        <dbReference type="WBParaSite" id="TMUE_3000013107.1"/>
    </source>
</evidence>
<dbReference type="PANTHER" id="PTHR23137">
    <property type="entry name" value="VESICLE TRANSPORT PROTEIN-RELATED"/>
    <property type="match status" value="1"/>
</dbReference>
<keyword evidence="6 9" id="KW-1133">Transmembrane helix</keyword>
<keyword evidence="4 9" id="KW-0812">Transmembrane</keyword>
<reference evidence="11" key="2">
    <citation type="submission" date="2019-12" db="UniProtKB">
        <authorList>
            <consortium name="WormBaseParasite"/>
        </authorList>
    </citation>
    <scope>IDENTIFICATION</scope>
</reference>
<evidence type="ECO:0000256" key="8">
    <source>
        <dbReference type="ARBA" id="ARBA00025800"/>
    </source>
</evidence>
<feature type="transmembrane region" description="Helical" evidence="9">
    <location>
        <begin position="123"/>
        <end position="143"/>
    </location>
</feature>
<name>A0A5S6R1S5_TRIMR</name>
<dbReference type="WBParaSite" id="TMUE_3000013107.2">
    <property type="protein sequence ID" value="TMUE_3000013107.2"/>
    <property type="gene ID" value="WBGene00285147"/>
</dbReference>
<evidence type="ECO:0000256" key="4">
    <source>
        <dbReference type="ARBA" id="ARBA00022692"/>
    </source>
</evidence>
<feature type="transmembrane region" description="Helical" evidence="9">
    <location>
        <begin position="98"/>
        <end position="117"/>
    </location>
</feature>
<comment type="similarity">
    <text evidence="8 9">Belongs to the SFT2 family.</text>
</comment>
<evidence type="ECO:0000313" key="10">
    <source>
        <dbReference type="Proteomes" id="UP000046395"/>
    </source>
</evidence>
<dbReference type="GO" id="GO:0005737">
    <property type="term" value="C:cytoplasm"/>
    <property type="evidence" value="ECO:0007669"/>
    <property type="project" value="UniProtKB-ARBA"/>
</dbReference>
<dbReference type="GO" id="GO:0016020">
    <property type="term" value="C:membrane"/>
    <property type="evidence" value="ECO:0007669"/>
    <property type="project" value="UniProtKB-SubCell"/>
</dbReference>
<keyword evidence="7 9" id="KW-0472">Membrane</keyword>
<sequence>MRSLWKKFPFSGNDEEEDIISEVTSGSSLSWGTRIKLFALCFCFGIFFSILGSICVYLHNFTMFSVLFSFGSIMSISSTCFLMGPIKQLKKMADPNRWISSLIVVVMIVMTLFAAFYWKKGALCLLCVMLQYIAMTWYSLSYIPYARSTVRKCFEACIP</sequence>
<evidence type="ECO:0000256" key="2">
    <source>
        <dbReference type="ARBA" id="ARBA00004141"/>
    </source>
</evidence>
<dbReference type="Proteomes" id="UP000046395">
    <property type="component" value="Unassembled WGS sequence"/>
</dbReference>
<accession>A0A5S6R1S5</accession>
<evidence type="ECO:0000256" key="5">
    <source>
        <dbReference type="ARBA" id="ARBA00022927"/>
    </source>
</evidence>
<evidence type="ECO:0000256" key="3">
    <source>
        <dbReference type="ARBA" id="ARBA00022448"/>
    </source>
</evidence>
<dbReference type="GO" id="GO:0016192">
    <property type="term" value="P:vesicle-mediated transport"/>
    <property type="evidence" value="ECO:0007669"/>
    <property type="project" value="InterPro"/>
</dbReference>
<feature type="transmembrane region" description="Helical" evidence="9">
    <location>
        <begin position="65"/>
        <end position="86"/>
    </location>
</feature>
<dbReference type="STRING" id="70415.A0A5S6R1S5"/>
<proteinExistence type="inferred from homology"/>
<dbReference type="InterPro" id="IPR007305">
    <property type="entry name" value="Vesicle_transpt_Got1/SFT2"/>
</dbReference>
<organism evidence="10 11">
    <name type="scientific">Trichuris muris</name>
    <name type="common">Mouse whipworm</name>
    <dbReference type="NCBI Taxonomy" id="70415"/>
    <lineage>
        <taxon>Eukaryota</taxon>
        <taxon>Metazoa</taxon>
        <taxon>Ecdysozoa</taxon>
        <taxon>Nematoda</taxon>
        <taxon>Enoplea</taxon>
        <taxon>Dorylaimia</taxon>
        <taxon>Trichinellida</taxon>
        <taxon>Trichuridae</taxon>
        <taxon>Trichuris</taxon>
    </lineage>
</organism>
<dbReference type="GO" id="GO:0012505">
    <property type="term" value="C:endomembrane system"/>
    <property type="evidence" value="ECO:0007669"/>
    <property type="project" value="UniProtKB-ARBA"/>
</dbReference>
<dbReference type="InterPro" id="IPR011691">
    <property type="entry name" value="Vesicle_transpt_SFT2"/>
</dbReference>
<keyword evidence="5 9" id="KW-0653">Protein transport</keyword>
<evidence type="ECO:0000256" key="6">
    <source>
        <dbReference type="ARBA" id="ARBA00022989"/>
    </source>
</evidence>